<proteinExistence type="predicted"/>
<evidence type="ECO:0000313" key="1">
    <source>
        <dbReference type="EMBL" id="QSS60880.1"/>
    </source>
</evidence>
<protein>
    <submittedName>
        <fullName evidence="1">Uncharacterized protein</fullName>
    </submittedName>
</protein>
<organism evidence="1 2">
    <name type="scientific">Ajellomyces capsulatus</name>
    <name type="common">Darling's disease fungus</name>
    <name type="synonym">Histoplasma capsulatum</name>
    <dbReference type="NCBI Taxonomy" id="5037"/>
    <lineage>
        <taxon>Eukaryota</taxon>
        <taxon>Fungi</taxon>
        <taxon>Dikarya</taxon>
        <taxon>Ascomycota</taxon>
        <taxon>Pezizomycotina</taxon>
        <taxon>Eurotiomycetes</taxon>
        <taxon>Eurotiomycetidae</taxon>
        <taxon>Onygenales</taxon>
        <taxon>Ajellomycetaceae</taxon>
        <taxon>Histoplasma</taxon>
    </lineage>
</organism>
<dbReference type="EMBL" id="CP069110">
    <property type="protein sequence ID" value="QSS60880.1"/>
    <property type="molecule type" value="Genomic_DNA"/>
</dbReference>
<accession>A0A8A1M6G0</accession>
<reference evidence="1" key="1">
    <citation type="submission" date="2021-01" db="EMBL/GenBank/DDBJ databases">
        <title>Chromosome-level genome assembly of a human fungal pathogen reveals clustering of transcriptionally co-regulated genes.</title>
        <authorList>
            <person name="Voorhies M."/>
            <person name="Cohen S."/>
            <person name="Shea T.P."/>
            <person name="Petrus S."/>
            <person name="Munoz J.F."/>
            <person name="Poplawski S."/>
            <person name="Goldman W.E."/>
            <person name="Michael T."/>
            <person name="Cuomo C.A."/>
            <person name="Sil A."/>
            <person name="Beyhan S."/>
        </authorList>
    </citation>
    <scope>NUCLEOTIDE SEQUENCE</scope>
    <source>
        <strain evidence="1">WU24</strain>
    </source>
</reference>
<dbReference type="AlphaFoldDB" id="A0A8A1M6G0"/>
<dbReference type="VEuPathDB" id="FungiDB:I7I51_05685"/>
<name>A0A8A1M6G0_AJECA</name>
<dbReference type="Proteomes" id="UP000663671">
    <property type="component" value="Chromosome 4"/>
</dbReference>
<gene>
    <name evidence="1" type="ORF">I7I51_05685</name>
</gene>
<evidence type="ECO:0000313" key="2">
    <source>
        <dbReference type="Proteomes" id="UP000663671"/>
    </source>
</evidence>
<sequence>MQRQLGFSVVRLQLQNSTMGWNAERQWSRALKSHDLRRPPKASKVTSIRPLGQKSSITNQRRGGIEVSRSINFSSLRFASRRGRADVAATHKLIARSLWTQKTIRIIDRNGRRKYISMGVARDEKGESDEVEEYKQKLEKNIKTKIKRK</sequence>